<accession>A0ABR6Y9Z0</accession>
<gene>
    <name evidence="2" type="ORF">H8K55_07255</name>
</gene>
<evidence type="ECO:0000256" key="1">
    <source>
        <dbReference type="SAM" id="SignalP"/>
    </source>
</evidence>
<keyword evidence="1" id="KW-0732">Signal</keyword>
<comment type="caution">
    <text evidence="2">The sequence shown here is derived from an EMBL/GenBank/DDBJ whole genome shotgun (WGS) entry which is preliminary data.</text>
</comment>
<sequence>MKSLFSCIFLSIATSVFAMPQLDETPLTNEAKSRFKDTLREALRNKDITRKQYFESISWVGKYPCKGIDRRLSKEQKIAFGSIIAKLEKYNQVEVLGVFRYNNWHIIYIDNHVSDEPYMFYSSNPVSSKRAITSWSGVATIFETTEIEEWVLKNAHGIPRQLASCFAWYVTLNSN</sequence>
<dbReference type="RefSeq" id="WP_186941406.1">
    <property type="nucleotide sequence ID" value="NZ_JACOGA010000005.1"/>
</dbReference>
<organism evidence="2 3">
    <name type="scientific">Undibacterium flavidum</name>
    <dbReference type="NCBI Taxonomy" id="2762297"/>
    <lineage>
        <taxon>Bacteria</taxon>
        <taxon>Pseudomonadati</taxon>
        <taxon>Pseudomonadota</taxon>
        <taxon>Betaproteobacteria</taxon>
        <taxon>Burkholderiales</taxon>
        <taxon>Oxalobacteraceae</taxon>
        <taxon>Undibacterium</taxon>
    </lineage>
</organism>
<dbReference type="EMBL" id="JACOGA010000005">
    <property type="protein sequence ID" value="MBC3873377.1"/>
    <property type="molecule type" value="Genomic_DNA"/>
</dbReference>
<evidence type="ECO:0000313" key="2">
    <source>
        <dbReference type="EMBL" id="MBC3873377.1"/>
    </source>
</evidence>
<keyword evidence="3" id="KW-1185">Reference proteome</keyword>
<dbReference type="Proteomes" id="UP000624279">
    <property type="component" value="Unassembled WGS sequence"/>
</dbReference>
<proteinExistence type="predicted"/>
<evidence type="ECO:0000313" key="3">
    <source>
        <dbReference type="Proteomes" id="UP000624279"/>
    </source>
</evidence>
<feature type="chain" id="PRO_5047523816" evidence="1">
    <location>
        <begin position="19"/>
        <end position="175"/>
    </location>
</feature>
<reference evidence="2 3" key="1">
    <citation type="submission" date="2020-08" db="EMBL/GenBank/DDBJ databases">
        <title>Novel species isolated from subtropical streams in China.</title>
        <authorList>
            <person name="Lu H."/>
        </authorList>
    </citation>
    <scope>NUCLEOTIDE SEQUENCE [LARGE SCALE GENOMIC DNA]</scope>
    <source>
        <strain evidence="2 3">LX15W</strain>
    </source>
</reference>
<feature type="signal peptide" evidence="1">
    <location>
        <begin position="1"/>
        <end position="18"/>
    </location>
</feature>
<name>A0ABR6Y9Z0_9BURK</name>
<protein>
    <submittedName>
        <fullName evidence="2">Uncharacterized protein</fullName>
    </submittedName>
</protein>